<dbReference type="RefSeq" id="WP_249473216.1">
    <property type="nucleotide sequence ID" value="NZ_JAMBEP010000001.1"/>
</dbReference>
<protein>
    <submittedName>
        <fullName evidence="2">FkbM family methyltransferase</fullName>
    </submittedName>
</protein>
<dbReference type="InterPro" id="IPR006342">
    <property type="entry name" value="FkbM_mtfrase"/>
</dbReference>
<dbReference type="Proteomes" id="UP001431217">
    <property type="component" value="Unassembled WGS sequence"/>
</dbReference>
<dbReference type="SUPFAM" id="SSF53335">
    <property type="entry name" value="S-adenosyl-L-methionine-dependent methyltransferases"/>
    <property type="match status" value="1"/>
</dbReference>
<organism evidence="2 3">
    <name type="scientific">Luteimonas galliterrae</name>
    <dbReference type="NCBI Taxonomy" id="2940486"/>
    <lineage>
        <taxon>Bacteria</taxon>
        <taxon>Pseudomonadati</taxon>
        <taxon>Pseudomonadota</taxon>
        <taxon>Gammaproteobacteria</taxon>
        <taxon>Lysobacterales</taxon>
        <taxon>Lysobacteraceae</taxon>
        <taxon>Luteimonas</taxon>
    </lineage>
</organism>
<evidence type="ECO:0000313" key="3">
    <source>
        <dbReference type="Proteomes" id="UP001431217"/>
    </source>
</evidence>
<evidence type="ECO:0000259" key="1">
    <source>
        <dbReference type="Pfam" id="PF05050"/>
    </source>
</evidence>
<dbReference type="PANTHER" id="PTHR34203">
    <property type="entry name" value="METHYLTRANSFERASE, FKBM FAMILY PROTEIN"/>
    <property type="match status" value="1"/>
</dbReference>
<dbReference type="EMBL" id="JAMBEP010000001">
    <property type="protein sequence ID" value="MCL1634629.1"/>
    <property type="molecule type" value="Genomic_DNA"/>
</dbReference>
<feature type="domain" description="Methyltransferase FkbM" evidence="1">
    <location>
        <begin position="56"/>
        <end position="211"/>
    </location>
</feature>
<proteinExistence type="predicted"/>
<reference evidence="2 3" key="1">
    <citation type="submission" date="2022-05" db="EMBL/GenBank/DDBJ databases">
        <title>Luteimonas sp. SX5, whole genome shotgun sequencing project.</title>
        <authorList>
            <person name="Zhao G."/>
            <person name="Shen L."/>
        </authorList>
    </citation>
    <scope>NUCLEOTIDE SEQUENCE [LARGE SCALE GENOMIC DNA]</scope>
    <source>
        <strain evidence="2 3">SX5</strain>
    </source>
</reference>
<keyword evidence="3" id="KW-1185">Reference proteome</keyword>
<dbReference type="NCBIfam" id="TIGR01444">
    <property type="entry name" value="fkbM_fam"/>
    <property type="match status" value="1"/>
</dbReference>
<keyword evidence="2" id="KW-0489">Methyltransferase</keyword>
<dbReference type="InterPro" id="IPR052514">
    <property type="entry name" value="SAM-dependent_MTase"/>
</dbReference>
<dbReference type="InterPro" id="IPR029063">
    <property type="entry name" value="SAM-dependent_MTases_sf"/>
</dbReference>
<dbReference type="Pfam" id="PF05050">
    <property type="entry name" value="Methyltransf_21"/>
    <property type="match status" value="1"/>
</dbReference>
<keyword evidence="2" id="KW-0808">Transferase</keyword>
<comment type="caution">
    <text evidence="2">The sequence shown here is derived from an EMBL/GenBank/DDBJ whole genome shotgun (WGS) entry which is preliminary data.</text>
</comment>
<dbReference type="GO" id="GO:0032259">
    <property type="term" value="P:methylation"/>
    <property type="evidence" value="ECO:0007669"/>
    <property type="project" value="UniProtKB-KW"/>
</dbReference>
<dbReference type="PANTHER" id="PTHR34203:SF15">
    <property type="entry name" value="SLL1173 PROTEIN"/>
    <property type="match status" value="1"/>
</dbReference>
<name>A0ABT0MID8_9GAMM</name>
<accession>A0ABT0MID8</accession>
<sequence length="249" mass="27394">MNPIFNVARSMQNAALLLPRHWQLPLRYRVQSLVGGLEPEFKVLADIVPRGRAAIDVGANMGVYTYALARIAMHVHAVEPQTACCETIAAWAEGRGNVEVHNIGAGAAAGRLTLYIPCPGGKPLGTRASFIPVQGEHMETFVPVRPLDELGVRDVGFIKIDAEGFERDVLKGAKGLLDRDRPNVLIEIDPQRLPAAEFQATFELLESLGYDAHYYDGKALIPCDASVQAKQPHRYNFIFKPRLAEGKTR</sequence>
<dbReference type="GO" id="GO:0008168">
    <property type="term" value="F:methyltransferase activity"/>
    <property type="evidence" value="ECO:0007669"/>
    <property type="project" value="UniProtKB-KW"/>
</dbReference>
<dbReference type="Gene3D" id="3.40.50.150">
    <property type="entry name" value="Vaccinia Virus protein VP39"/>
    <property type="match status" value="1"/>
</dbReference>
<gene>
    <name evidence="2" type="ORF">M2650_08295</name>
</gene>
<evidence type="ECO:0000313" key="2">
    <source>
        <dbReference type="EMBL" id="MCL1634629.1"/>
    </source>
</evidence>